<protein>
    <submittedName>
        <fullName evidence="2">Uncharacterized protein</fullName>
    </submittedName>
</protein>
<evidence type="ECO:0000313" key="2">
    <source>
        <dbReference type="EMBL" id="KYG25988.1"/>
    </source>
</evidence>
<organism evidence="2 3">
    <name type="scientific">Alkalihalobacillus trypoxylicola</name>
    <dbReference type="NCBI Taxonomy" id="519424"/>
    <lineage>
        <taxon>Bacteria</taxon>
        <taxon>Bacillati</taxon>
        <taxon>Bacillota</taxon>
        <taxon>Bacilli</taxon>
        <taxon>Bacillales</taxon>
        <taxon>Bacillaceae</taxon>
        <taxon>Alkalihalobacillus</taxon>
    </lineage>
</organism>
<dbReference type="Gene3D" id="1.25.40.10">
    <property type="entry name" value="Tetratricopeptide repeat domain"/>
    <property type="match status" value="1"/>
</dbReference>
<feature type="repeat" description="TPR" evidence="1">
    <location>
        <begin position="391"/>
        <end position="424"/>
    </location>
</feature>
<dbReference type="Proteomes" id="UP000075806">
    <property type="component" value="Unassembled WGS sequence"/>
</dbReference>
<dbReference type="AlphaFoldDB" id="A0A161PDH1"/>
<accession>A0A161PDH1</accession>
<evidence type="ECO:0000313" key="3">
    <source>
        <dbReference type="Proteomes" id="UP000075806"/>
    </source>
</evidence>
<sequence length="456" mass="53477">MKKAGWILQVKKDEISLQEKEIFLYQQSKVVTAVGSDQNKYLLFFYKNRFLNIIPSTSAKKSTFLYEIKKHGKRVPALYPLLTKWLPAHTKIKSLPAQPFIQKIKDHYSLEEAILVISQLDCWLDASLLKQLIHDTFLQLRRGGKLQAAYRLGMLLDARSFQKDWVHSLISQPDYKNAAQIYQKPLESLYNDDPIFVEQKSYLLLSKYDSLLFKLYEEQHRTNDSILLHTILFLENPTNPKDLLQALTKHLNKMEIVMILLTIKKRIPTSSTLHSELLRYLLQLGEEKQALKLYFASQLELDLIEKEKLLAILEETDHPKYDLLLVEPDKLSYLISGSPRKFQAIVEKYLPSYLNKYSLEDIHDWLGKLSIKEPLPIKNNIAKMIEWSDNPEKQLDLGHLSYQLKLYDKAVECFSWEVELNPENKEPLSWLMKSYQHLGKKEEAKWCNKLLLEQRS</sequence>
<dbReference type="EMBL" id="LTAO01000039">
    <property type="protein sequence ID" value="KYG25988.1"/>
    <property type="molecule type" value="Genomic_DNA"/>
</dbReference>
<dbReference type="STRING" id="519424.AZF04_12935"/>
<keyword evidence="1" id="KW-0802">TPR repeat</keyword>
<name>A0A161PDH1_9BACI</name>
<gene>
    <name evidence="2" type="ORF">AZF04_12935</name>
</gene>
<dbReference type="OrthoDB" id="2676051at2"/>
<proteinExistence type="predicted"/>
<comment type="caution">
    <text evidence="2">The sequence shown here is derived from an EMBL/GenBank/DDBJ whole genome shotgun (WGS) entry which is preliminary data.</text>
</comment>
<keyword evidence="3" id="KW-1185">Reference proteome</keyword>
<reference evidence="2" key="1">
    <citation type="submission" date="2016-02" db="EMBL/GenBank/DDBJ databases">
        <title>Genome sequence of Bacillus trypoxylicola KCTC 13244(T).</title>
        <authorList>
            <person name="Jeong H."/>
            <person name="Park S.-H."/>
            <person name="Choi S.-K."/>
        </authorList>
    </citation>
    <scope>NUCLEOTIDE SEQUENCE [LARGE SCALE GENOMIC DNA]</scope>
    <source>
        <strain evidence="2">KCTC 13244</strain>
    </source>
</reference>
<dbReference type="InterPro" id="IPR011990">
    <property type="entry name" value="TPR-like_helical_dom_sf"/>
</dbReference>
<dbReference type="PROSITE" id="PS50005">
    <property type="entry name" value="TPR"/>
    <property type="match status" value="1"/>
</dbReference>
<evidence type="ECO:0000256" key="1">
    <source>
        <dbReference type="PROSITE-ProRule" id="PRU00339"/>
    </source>
</evidence>
<dbReference type="SUPFAM" id="SSF48452">
    <property type="entry name" value="TPR-like"/>
    <property type="match status" value="1"/>
</dbReference>
<dbReference type="InterPro" id="IPR019734">
    <property type="entry name" value="TPR_rpt"/>
</dbReference>
<dbReference type="RefSeq" id="WP_061950167.1">
    <property type="nucleotide sequence ID" value="NZ_LTAO01000039.1"/>
</dbReference>